<feature type="region of interest" description="Disordered" evidence="5">
    <location>
        <begin position="184"/>
        <end position="204"/>
    </location>
</feature>
<name>A0A7C8IIX3_9PEZI</name>
<gene>
    <name evidence="4" type="primary">AIM11</name>
    <name evidence="6" type="ORF">GQX73_g10857</name>
</gene>
<dbReference type="OrthoDB" id="3558022at2759"/>
<comment type="similarity">
    <text evidence="4">Belongs to the AIM11 family.</text>
</comment>
<protein>
    <recommendedName>
        <fullName evidence="4">Altered inheritance of mitochondria protein 11</fullName>
    </recommendedName>
</protein>
<evidence type="ECO:0000256" key="2">
    <source>
        <dbReference type="ARBA" id="ARBA00022989"/>
    </source>
</evidence>
<dbReference type="Proteomes" id="UP000481858">
    <property type="component" value="Unassembled WGS sequence"/>
</dbReference>
<feature type="transmembrane region" description="Helical" evidence="4">
    <location>
        <begin position="116"/>
        <end position="139"/>
    </location>
</feature>
<feature type="compositionally biased region" description="Low complexity" evidence="5">
    <location>
        <begin position="191"/>
        <end position="204"/>
    </location>
</feature>
<proteinExistence type="inferred from homology"/>
<evidence type="ECO:0000313" key="7">
    <source>
        <dbReference type="Proteomes" id="UP000481858"/>
    </source>
</evidence>
<comment type="subcellular location">
    <subcellularLocation>
        <location evidence="4">Membrane</location>
        <topology evidence="4">Multi-pass membrane protein</topology>
    </subcellularLocation>
</comment>
<organism evidence="6 7">
    <name type="scientific">Xylaria multiplex</name>
    <dbReference type="NCBI Taxonomy" id="323545"/>
    <lineage>
        <taxon>Eukaryota</taxon>
        <taxon>Fungi</taxon>
        <taxon>Dikarya</taxon>
        <taxon>Ascomycota</taxon>
        <taxon>Pezizomycotina</taxon>
        <taxon>Sordariomycetes</taxon>
        <taxon>Xylariomycetidae</taxon>
        <taxon>Xylariales</taxon>
        <taxon>Xylariaceae</taxon>
        <taxon>Xylaria</taxon>
    </lineage>
</organism>
<comment type="caution">
    <text evidence="6">The sequence shown here is derived from an EMBL/GenBank/DDBJ whole genome shotgun (WGS) entry which is preliminary data.</text>
</comment>
<evidence type="ECO:0000256" key="4">
    <source>
        <dbReference type="RuleBase" id="RU367098"/>
    </source>
</evidence>
<feature type="compositionally biased region" description="Polar residues" evidence="5">
    <location>
        <begin position="17"/>
        <end position="26"/>
    </location>
</feature>
<sequence length="204" mass="22092">MWSFGTTMTMPKDSESAPKTTSQPPQHSRPDPITQTATTVPSSSPLPETQPSILSQRSLKQLGLFFAGAGFLSLATLITRRSVARKHMATLPKFYTQSNRPVNKIGSDSSLIALEALNLATLNVVGFAIMMTGGLSWAFDISNIDDLRKKARKHIGPSGGRTDEEAEREVEEWVAKVLLRKEKQEAMTDSAAAATTTTTKGKGD</sequence>
<accession>A0A7C8IIX3</accession>
<feature type="transmembrane region" description="Helical" evidence="4">
    <location>
        <begin position="62"/>
        <end position="79"/>
    </location>
</feature>
<dbReference type="InParanoid" id="A0A7C8IIX3"/>
<evidence type="ECO:0000256" key="3">
    <source>
        <dbReference type="ARBA" id="ARBA00023136"/>
    </source>
</evidence>
<dbReference type="EMBL" id="WUBL01000287">
    <property type="protein sequence ID" value="KAF2962718.1"/>
    <property type="molecule type" value="Genomic_DNA"/>
</dbReference>
<dbReference type="PANTHER" id="PTHR39136">
    <property type="entry name" value="ALTERED INHERITANCE OF MITOCHONDRIA PROTEIN 11"/>
    <property type="match status" value="1"/>
</dbReference>
<dbReference type="PANTHER" id="PTHR39136:SF1">
    <property type="entry name" value="ALTERED INHERITANCE OF MITOCHONDRIA PROTEIN 11"/>
    <property type="match status" value="1"/>
</dbReference>
<feature type="compositionally biased region" description="Polar residues" evidence="5">
    <location>
        <begin position="33"/>
        <end position="51"/>
    </location>
</feature>
<evidence type="ECO:0000256" key="1">
    <source>
        <dbReference type="ARBA" id="ARBA00022692"/>
    </source>
</evidence>
<keyword evidence="7" id="KW-1185">Reference proteome</keyword>
<dbReference type="InterPro" id="IPR038814">
    <property type="entry name" value="AIM11"/>
</dbReference>
<reference evidence="6 7" key="1">
    <citation type="submission" date="2019-12" db="EMBL/GenBank/DDBJ databases">
        <title>Draft genome sequence of the ascomycete Xylaria multiplex DSM 110363.</title>
        <authorList>
            <person name="Buettner E."/>
            <person name="Kellner H."/>
        </authorList>
    </citation>
    <scope>NUCLEOTIDE SEQUENCE [LARGE SCALE GENOMIC DNA]</scope>
    <source>
        <strain evidence="6 7">DSM 110363</strain>
    </source>
</reference>
<evidence type="ECO:0000313" key="6">
    <source>
        <dbReference type="EMBL" id="KAF2962718.1"/>
    </source>
</evidence>
<feature type="region of interest" description="Disordered" evidence="5">
    <location>
        <begin position="1"/>
        <end position="51"/>
    </location>
</feature>
<dbReference type="GO" id="GO:0005739">
    <property type="term" value="C:mitochondrion"/>
    <property type="evidence" value="ECO:0007669"/>
    <property type="project" value="TreeGrafter"/>
</dbReference>
<dbReference type="AlphaFoldDB" id="A0A7C8IIX3"/>
<keyword evidence="1 4" id="KW-0812">Transmembrane</keyword>
<evidence type="ECO:0000256" key="5">
    <source>
        <dbReference type="SAM" id="MobiDB-lite"/>
    </source>
</evidence>
<keyword evidence="3 4" id="KW-0472">Membrane</keyword>
<dbReference type="GO" id="GO:0016020">
    <property type="term" value="C:membrane"/>
    <property type="evidence" value="ECO:0007669"/>
    <property type="project" value="UniProtKB-SubCell"/>
</dbReference>
<keyword evidence="2 4" id="KW-1133">Transmembrane helix</keyword>